<feature type="compositionally biased region" description="Low complexity" evidence="1">
    <location>
        <begin position="110"/>
        <end position="125"/>
    </location>
</feature>
<protein>
    <recommendedName>
        <fullName evidence="6">Integral membrane protein</fullName>
    </recommendedName>
</protein>
<gene>
    <name evidence="4" type="ORF">PVAG01_10956</name>
</gene>
<feature type="region of interest" description="Disordered" evidence="1">
    <location>
        <begin position="109"/>
        <end position="138"/>
    </location>
</feature>
<evidence type="ECO:0008006" key="6">
    <source>
        <dbReference type="Google" id="ProtNLM"/>
    </source>
</evidence>
<keyword evidence="2" id="KW-0812">Transmembrane</keyword>
<dbReference type="EMBL" id="JBFCZG010000010">
    <property type="protein sequence ID" value="KAL3417946.1"/>
    <property type="molecule type" value="Genomic_DNA"/>
</dbReference>
<evidence type="ECO:0000313" key="5">
    <source>
        <dbReference type="Proteomes" id="UP001629113"/>
    </source>
</evidence>
<keyword evidence="2" id="KW-1133">Transmembrane helix</keyword>
<keyword evidence="3" id="KW-0732">Signal</keyword>
<evidence type="ECO:0000256" key="1">
    <source>
        <dbReference type="SAM" id="MobiDB-lite"/>
    </source>
</evidence>
<keyword evidence="5" id="KW-1185">Reference proteome</keyword>
<reference evidence="4 5" key="1">
    <citation type="submission" date="2024-06" db="EMBL/GenBank/DDBJ databases">
        <title>Complete genome of Phlyctema vagabunda strain 19-DSS-EL-015.</title>
        <authorList>
            <person name="Fiorenzani C."/>
        </authorList>
    </citation>
    <scope>NUCLEOTIDE SEQUENCE [LARGE SCALE GENOMIC DNA]</scope>
    <source>
        <strain evidence="4 5">19-DSS-EL-015</strain>
    </source>
</reference>
<feature type="compositionally biased region" description="Gly residues" evidence="1">
    <location>
        <begin position="214"/>
        <end position="224"/>
    </location>
</feature>
<feature type="transmembrane region" description="Helical" evidence="2">
    <location>
        <begin position="148"/>
        <end position="171"/>
    </location>
</feature>
<organism evidence="4 5">
    <name type="scientific">Phlyctema vagabunda</name>
    <dbReference type="NCBI Taxonomy" id="108571"/>
    <lineage>
        <taxon>Eukaryota</taxon>
        <taxon>Fungi</taxon>
        <taxon>Dikarya</taxon>
        <taxon>Ascomycota</taxon>
        <taxon>Pezizomycotina</taxon>
        <taxon>Leotiomycetes</taxon>
        <taxon>Helotiales</taxon>
        <taxon>Dermateaceae</taxon>
        <taxon>Phlyctema</taxon>
    </lineage>
</organism>
<comment type="caution">
    <text evidence="4">The sequence shown here is derived from an EMBL/GenBank/DDBJ whole genome shotgun (WGS) entry which is preliminary data.</text>
</comment>
<evidence type="ECO:0000256" key="2">
    <source>
        <dbReference type="SAM" id="Phobius"/>
    </source>
</evidence>
<feature type="compositionally biased region" description="Basic residues" evidence="1">
    <location>
        <begin position="239"/>
        <end position="249"/>
    </location>
</feature>
<dbReference type="Proteomes" id="UP001629113">
    <property type="component" value="Unassembled WGS sequence"/>
</dbReference>
<evidence type="ECO:0000313" key="4">
    <source>
        <dbReference type="EMBL" id="KAL3417946.1"/>
    </source>
</evidence>
<feature type="chain" id="PRO_5045440256" description="Integral membrane protein" evidence="3">
    <location>
        <begin position="23"/>
        <end position="249"/>
    </location>
</feature>
<proteinExistence type="predicted"/>
<feature type="signal peptide" evidence="3">
    <location>
        <begin position="1"/>
        <end position="22"/>
    </location>
</feature>
<name>A0ABR4P3Q3_9HELO</name>
<accession>A0ABR4P3Q3</accession>
<keyword evidence="2" id="KW-0472">Membrane</keyword>
<sequence length="249" mass="26096">MFSSKPLYIFIASLLHSSLATAQQAADGVIVPFTSTLPSCASQCGPLYDAQGACSPPVQETSSSCFCAYSTLQPFLTSSAGVCDTVCDAAGLTSIRDWFTTFCNIDSTATTTSSTSGSTSTSSSGSGSGSGSNSGNSSKPYSWMDNHWQWVVMIVILGCAFIFGWIGAYYLRKRILQKREKQFEMSPPVAWGPHQVQGAPGGHNYGDGVVPAGAAGGAGTGRGSGPVTNEKMPAEGGKKNRNWLRKNRS</sequence>
<evidence type="ECO:0000256" key="3">
    <source>
        <dbReference type="SAM" id="SignalP"/>
    </source>
</evidence>
<feature type="region of interest" description="Disordered" evidence="1">
    <location>
        <begin position="194"/>
        <end position="249"/>
    </location>
</feature>